<dbReference type="InterPro" id="IPR050327">
    <property type="entry name" value="Proton-linked_MCT"/>
</dbReference>
<feature type="region of interest" description="Disordered" evidence="1">
    <location>
        <begin position="42"/>
        <end position="68"/>
    </location>
</feature>
<dbReference type="PANTHER" id="PTHR11360:SF308">
    <property type="entry name" value="BLL3089 PROTEIN"/>
    <property type="match status" value="1"/>
</dbReference>
<gene>
    <name evidence="4" type="ORF">METZ01_LOCUS164814</name>
</gene>
<evidence type="ECO:0000259" key="3">
    <source>
        <dbReference type="PROSITE" id="PS50850"/>
    </source>
</evidence>
<keyword evidence="2" id="KW-0812">Transmembrane</keyword>
<dbReference type="SUPFAM" id="SSF103473">
    <property type="entry name" value="MFS general substrate transporter"/>
    <property type="match status" value="1"/>
</dbReference>
<organism evidence="4">
    <name type="scientific">marine metagenome</name>
    <dbReference type="NCBI Taxonomy" id="408172"/>
    <lineage>
        <taxon>unclassified sequences</taxon>
        <taxon>metagenomes</taxon>
        <taxon>ecological metagenomes</taxon>
    </lineage>
</organism>
<sequence>QILVDSIGWREAWFMMGIGLIALALPGAFLIIRSPEDVGLLPDGDKPEESPSTAVIGGTTPATRSDSKEISLTRKEALRTSQFWFLVVAIGLATLGIRGMIPNFQPFFISLDFKASTAAASISAYAVPAIITGFVFGFMADKQGPRKPFLMVCTIVATGLVFVSLVSLVQNVLMMFVAMIYLGFGLNAFFVVSQVFVANTFGRQHIGAIRGVMGTVNNMATFGGPWLFGVMYDVSAQYFVLFAVAVGFWLVTIIMGILVRPLVRPFPQVIPSTG</sequence>
<dbReference type="InterPro" id="IPR036259">
    <property type="entry name" value="MFS_trans_sf"/>
</dbReference>
<keyword evidence="2" id="KW-0472">Membrane</keyword>
<dbReference type="Pfam" id="PF07690">
    <property type="entry name" value="MFS_1"/>
    <property type="match status" value="1"/>
</dbReference>
<dbReference type="AlphaFoldDB" id="A0A382BDM0"/>
<accession>A0A382BDM0</accession>
<feature type="transmembrane region" description="Helical" evidence="2">
    <location>
        <begin position="83"/>
        <end position="101"/>
    </location>
</feature>
<feature type="transmembrane region" description="Helical" evidence="2">
    <location>
        <begin position="238"/>
        <end position="259"/>
    </location>
</feature>
<evidence type="ECO:0000313" key="4">
    <source>
        <dbReference type="EMBL" id="SVB11960.1"/>
    </source>
</evidence>
<dbReference type="GO" id="GO:0022857">
    <property type="term" value="F:transmembrane transporter activity"/>
    <property type="evidence" value="ECO:0007669"/>
    <property type="project" value="InterPro"/>
</dbReference>
<feature type="transmembrane region" description="Helical" evidence="2">
    <location>
        <begin position="209"/>
        <end position="232"/>
    </location>
</feature>
<feature type="transmembrane region" description="Helical" evidence="2">
    <location>
        <begin position="113"/>
        <end position="137"/>
    </location>
</feature>
<dbReference type="InterPro" id="IPR011701">
    <property type="entry name" value="MFS"/>
</dbReference>
<feature type="transmembrane region" description="Helical" evidence="2">
    <location>
        <begin position="12"/>
        <end position="32"/>
    </location>
</feature>
<name>A0A382BDM0_9ZZZZ</name>
<reference evidence="4" key="1">
    <citation type="submission" date="2018-05" db="EMBL/GenBank/DDBJ databases">
        <authorList>
            <person name="Lanie J.A."/>
            <person name="Ng W.-L."/>
            <person name="Kazmierczak K.M."/>
            <person name="Andrzejewski T.M."/>
            <person name="Davidsen T.M."/>
            <person name="Wayne K.J."/>
            <person name="Tettelin H."/>
            <person name="Glass J.I."/>
            <person name="Rusch D."/>
            <person name="Podicherti R."/>
            <person name="Tsui H.-C.T."/>
            <person name="Winkler M.E."/>
        </authorList>
    </citation>
    <scope>NUCLEOTIDE SEQUENCE</scope>
</reference>
<feature type="transmembrane region" description="Helical" evidence="2">
    <location>
        <begin position="175"/>
        <end position="197"/>
    </location>
</feature>
<dbReference type="EMBL" id="UINC01029368">
    <property type="protein sequence ID" value="SVB11960.1"/>
    <property type="molecule type" value="Genomic_DNA"/>
</dbReference>
<feature type="transmembrane region" description="Helical" evidence="2">
    <location>
        <begin position="149"/>
        <end position="169"/>
    </location>
</feature>
<evidence type="ECO:0000256" key="2">
    <source>
        <dbReference type="SAM" id="Phobius"/>
    </source>
</evidence>
<feature type="non-terminal residue" evidence="4">
    <location>
        <position position="1"/>
    </location>
</feature>
<proteinExistence type="predicted"/>
<feature type="domain" description="Major facilitator superfamily (MFS) profile" evidence="3">
    <location>
        <begin position="1"/>
        <end position="264"/>
    </location>
</feature>
<dbReference type="PANTHER" id="PTHR11360">
    <property type="entry name" value="MONOCARBOXYLATE TRANSPORTER"/>
    <property type="match status" value="1"/>
</dbReference>
<dbReference type="InterPro" id="IPR020846">
    <property type="entry name" value="MFS_dom"/>
</dbReference>
<keyword evidence="2" id="KW-1133">Transmembrane helix</keyword>
<dbReference type="Gene3D" id="1.20.1250.20">
    <property type="entry name" value="MFS general substrate transporter like domains"/>
    <property type="match status" value="1"/>
</dbReference>
<protein>
    <recommendedName>
        <fullName evidence="3">Major facilitator superfamily (MFS) profile domain-containing protein</fullName>
    </recommendedName>
</protein>
<dbReference type="PROSITE" id="PS50850">
    <property type="entry name" value="MFS"/>
    <property type="match status" value="1"/>
</dbReference>
<evidence type="ECO:0000256" key="1">
    <source>
        <dbReference type="SAM" id="MobiDB-lite"/>
    </source>
</evidence>